<dbReference type="EMBL" id="MKCS01000001">
    <property type="protein sequence ID" value="OHX12098.1"/>
    <property type="molecule type" value="Genomic_DNA"/>
</dbReference>
<gene>
    <name evidence="3" type="ORF">BI344_04750</name>
    <name evidence="2" type="ORF">BI347_00265</name>
</gene>
<protein>
    <submittedName>
        <fullName evidence="2">Osmotic-shock protein</fullName>
    </submittedName>
</protein>
<evidence type="ECO:0000313" key="4">
    <source>
        <dbReference type="Proteomes" id="UP000180088"/>
    </source>
</evidence>
<evidence type="ECO:0000313" key="2">
    <source>
        <dbReference type="EMBL" id="OHX12098.1"/>
    </source>
</evidence>
<dbReference type="InterPro" id="IPR003425">
    <property type="entry name" value="CCB3/YggT"/>
</dbReference>
<feature type="transmembrane region" description="Helical" evidence="1">
    <location>
        <begin position="114"/>
        <end position="134"/>
    </location>
</feature>
<evidence type="ECO:0000256" key="1">
    <source>
        <dbReference type="SAM" id="Phobius"/>
    </source>
</evidence>
<dbReference type="Pfam" id="PF02325">
    <property type="entry name" value="CCB3_YggT"/>
    <property type="match status" value="2"/>
</dbReference>
<dbReference type="Proteomes" id="UP000180280">
    <property type="component" value="Unassembled WGS sequence"/>
</dbReference>
<organism evidence="2 4">
    <name type="scientific">Chromobacterium sphagni</name>
    <dbReference type="NCBI Taxonomy" id="1903179"/>
    <lineage>
        <taxon>Bacteria</taxon>
        <taxon>Pseudomonadati</taxon>
        <taxon>Pseudomonadota</taxon>
        <taxon>Betaproteobacteria</taxon>
        <taxon>Neisseriales</taxon>
        <taxon>Chromobacteriaceae</taxon>
        <taxon>Chromobacterium</taxon>
    </lineage>
</organism>
<dbReference type="STRING" id="1903179.BI347_00265"/>
<evidence type="ECO:0000313" key="3">
    <source>
        <dbReference type="EMBL" id="OHX21819.1"/>
    </source>
</evidence>
<dbReference type="Proteomes" id="UP000180088">
    <property type="component" value="Unassembled WGS sequence"/>
</dbReference>
<evidence type="ECO:0000313" key="5">
    <source>
        <dbReference type="Proteomes" id="UP000180280"/>
    </source>
</evidence>
<dbReference type="EMBL" id="MKCT01000001">
    <property type="protein sequence ID" value="OHX21819.1"/>
    <property type="molecule type" value="Genomic_DNA"/>
</dbReference>
<dbReference type="OrthoDB" id="9806665at2"/>
<feature type="transmembrane region" description="Helical" evidence="1">
    <location>
        <begin position="154"/>
        <end position="178"/>
    </location>
</feature>
<dbReference type="GO" id="GO:0016020">
    <property type="term" value="C:membrane"/>
    <property type="evidence" value="ECO:0007669"/>
    <property type="project" value="InterPro"/>
</dbReference>
<keyword evidence="5" id="KW-1185">Reference proteome</keyword>
<dbReference type="AlphaFoldDB" id="A0A1S1WYF4"/>
<proteinExistence type="predicted"/>
<feature type="transmembrane region" description="Helical" evidence="1">
    <location>
        <begin position="65"/>
        <end position="85"/>
    </location>
</feature>
<keyword evidence="1" id="KW-0472">Membrane</keyword>
<comment type="caution">
    <text evidence="2">The sequence shown here is derived from an EMBL/GenBank/DDBJ whole genome shotgun (WGS) entry which is preliminary data.</text>
</comment>
<keyword evidence="1" id="KW-0812">Transmembrane</keyword>
<keyword evidence="1" id="KW-1133">Transmembrane helix</keyword>
<dbReference type="RefSeq" id="WP_071111771.1">
    <property type="nucleotide sequence ID" value="NZ_MKCS01000001.1"/>
</dbReference>
<reference evidence="4 5" key="1">
    <citation type="submission" date="2016-09" db="EMBL/GenBank/DDBJ databases">
        <title>Chromobacterium muskegensis sp. nov., an insecticidal bacterium isolated from Sphagnum bogs.</title>
        <authorList>
            <person name="Sparks M.E."/>
            <person name="Blackburn M.B."/>
            <person name="Gundersen-Rindal D.E."/>
            <person name="Mitchell A."/>
            <person name="Farrar R."/>
            <person name="Kuhar D."/>
        </authorList>
    </citation>
    <scope>NUCLEOTIDE SEQUENCE [LARGE SCALE GENOMIC DNA]</scope>
    <source>
        <strain evidence="3 5">14B-1</strain>
        <strain evidence="2 4">37-2</strain>
    </source>
</reference>
<accession>A0A1S1WYF4</accession>
<sequence>MFVDTLQFLIKTLSGLFVLVLLLRFYLQVARAPFKHPLCQFVMSATNFLVLPARKLVPSVRNYDTATMLLAWLVCLLANVLMLLLGSLPEVFTFPQVWVALFLLSVLEVFKQSLTLLMGAVIVQAVLSWVNPYNPIAPVLDSLTHPFLRPFRRAVVGGVDLSPLVLLLIIQVIMMLPVRMLEASFLMQLKVVIQ</sequence>
<name>A0A1S1WYF4_9NEIS</name>
<feature type="transmembrane region" description="Helical" evidence="1">
    <location>
        <begin position="6"/>
        <end position="27"/>
    </location>
</feature>